<reference evidence="1" key="1">
    <citation type="submission" date="2022-07" db="EMBL/GenBank/DDBJ databases">
        <title>Phylogenomic reconstructions and comparative analyses of Kickxellomycotina fungi.</title>
        <authorList>
            <person name="Reynolds N.K."/>
            <person name="Stajich J.E."/>
            <person name="Barry K."/>
            <person name="Grigoriev I.V."/>
            <person name="Crous P."/>
            <person name="Smith M.E."/>
        </authorList>
    </citation>
    <scope>NUCLEOTIDE SEQUENCE</scope>
    <source>
        <strain evidence="1">NRRL 5244</strain>
    </source>
</reference>
<protein>
    <submittedName>
        <fullName evidence="1">Interferon- developmental regulator 1</fullName>
    </submittedName>
</protein>
<accession>A0ACC1J515</accession>
<keyword evidence="2" id="KW-1185">Reference proteome</keyword>
<sequence>MSYLDSFKRSVKSSKSERESTLATRAIALWFINFGADAPEEYADTSELLKTTALTHKSASVRVLALSSLGVANFVAGVDYRDAAQLLQFVETNFLGTQAKTQPVAMIRQALETYGFLMTVVADGDARLAEQLFESAFSAHIKALMAESVEVRVTAAQNFALVHEELSENIERFEFMRQEELLATLEMMKRESSKRHGKKGKSMQKSVIRDVLRTIEEGESPNLKLLFKNHAVYFDDWARILRLHAFRASLGGGLPVQFVENPLLHDIFQVNFDTSSAGMYRAEGRVVVDSNSELAKSRTVTRRKQRDQRGKMLGVSTDEF</sequence>
<evidence type="ECO:0000313" key="2">
    <source>
        <dbReference type="Proteomes" id="UP001150603"/>
    </source>
</evidence>
<proteinExistence type="predicted"/>
<organism evidence="1 2">
    <name type="scientific">Linderina macrospora</name>
    <dbReference type="NCBI Taxonomy" id="4868"/>
    <lineage>
        <taxon>Eukaryota</taxon>
        <taxon>Fungi</taxon>
        <taxon>Fungi incertae sedis</taxon>
        <taxon>Zoopagomycota</taxon>
        <taxon>Kickxellomycotina</taxon>
        <taxon>Kickxellomycetes</taxon>
        <taxon>Kickxellales</taxon>
        <taxon>Kickxellaceae</taxon>
        <taxon>Linderina</taxon>
    </lineage>
</organism>
<evidence type="ECO:0000313" key="1">
    <source>
        <dbReference type="EMBL" id="KAJ1938038.1"/>
    </source>
</evidence>
<comment type="caution">
    <text evidence="1">The sequence shown here is derived from an EMBL/GenBank/DDBJ whole genome shotgun (WGS) entry which is preliminary data.</text>
</comment>
<dbReference type="EMBL" id="JANBPW010003312">
    <property type="protein sequence ID" value="KAJ1938038.1"/>
    <property type="molecule type" value="Genomic_DNA"/>
</dbReference>
<gene>
    <name evidence="1" type="primary">IFRD1</name>
    <name evidence="1" type="ORF">FBU59_004568</name>
</gene>
<name>A0ACC1J515_9FUNG</name>
<dbReference type="Proteomes" id="UP001150603">
    <property type="component" value="Unassembled WGS sequence"/>
</dbReference>